<dbReference type="Gene3D" id="3.40.50.300">
    <property type="entry name" value="P-loop containing nucleotide triphosphate hydrolases"/>
    <property type="match status" value="2"/>
</dbReference>
<dbReference type="PROSITE" id="PS00211">
    <property type="entry name" value="ABC_TRANSPORTER_1"/>
    <property type="match status" value="1"/>
</dbReference>
<evidence type="ECO:0000256" key="7">
    <source>
        <dbReference type="ARBA" id="ARBA00022741"/>
    </source>
</evidence>
<sequence>MSAALVQNDVVLQVEAVTKVYPGTVALKEASFTVRRGAVNVLVGENGAGKSTMMKIIAGAEQPSTGRLLLDGQPVQLASSSDALRHGIGIVFQELNLFPNLSIAENVFIAHEITRGRIDIDAGAQRRKVSELLKRLELDVSPDTLVEDLRIGQQQLVEIAKALAHDARILILDEPTSALSAAEVDVLFQVIADLKSHGVAIVYISHRLEELIRVGDYITVLRDGRITGHQPMNEVDVPWIVRQMVGRETKDFSRPIGHERGTEVLRVHDVSLPRKGAGLLVDHVSLSLHAGEIVGIYGLMGAGRSELFECILGCHPHATGDVVLDGKPLNGKPVAKRVAQGLALIPEDRKADALLPILSIGSNMTLSSLADFARGFHIERQREQNAVTRFIRDLAIKVADSHLPVSSLSGGNQQKVVIARALMTAPKVLLMDEPSRGIDVGAKADIFKVMRDLAVKGLGILFVTSDLEEVMALSDRILVMSNGRITAEFDANEATQDALVRHRRSDTASTRAEPDNAPPPDQNRCNQGRNPKTQA</sequence>
<organism evidence="13 14">
    <name type="scientific">Paraburkholderia graminis</name>
    <dbReference type="NCBI Taxonomy" id="60548"/>
    <lineage>
        <taxon>Bacteria</taxon>
        <taxon>Pseudomonadati</taxon>
        <taxon>Pseudomonadota</taxon>
        <taxon>Betaproteobacteria</taxon>
        <taxon>Burkholderiales</taxon>
        <taxon>Burkholderiaceae</taxon>
        <taxon>Paraburkholderia</taxon>
    </lineage>
</organism>
<evidence type="ECO:0000256" key="1">
    <source>
        <dbReference type="ARBA" id="ARBA00004202"/>
    </source>
</evidence>
<dbReference type="EMBL" id="JAVIZN010000002">
    <property type="protein sequence ID" value="MDR6204023.1"/>
    <property type="molecule type" value="Genomic_DNA"/>
</dbReference>
<evidence type="ECO:0000256" key="5">
    <source>
        <dbReference type="ARBA" id="ARBA00022597"/>
    </source>
</evidence>
<dbReference type="GO" id="GO:0005524">
    <property type="term" value="F:ATP binding"/>
    <property type="evidence" value="ECO:0007669"/>
    <property type="project" value="UniProtKB-KW"/>
</dbReference>
<dbReference type="SMART" id="SM00382">
    <property type="entry name" value="AAA"/>
    <property type="match status" value="2"/>
</dbReference>
<feature type="region of interest" description="Disordered" evidence="11">
    <location>
        <begin position="496"/>
        <end position="535"/>
    </location>
</feature>
<dbReference type="Pfam" id="PF00005">
    <property type="entry name" value="ABC_tran"/>
    <property type="match status" value="2"/>
</dbReference>
<keyword evidence="9" id="KW-1278">Translocase</keyword>
<keyword evidence="7" id="KW-0547">Nucleotide-binding</keyword>
<gene>
    <name evidence="13" type="ORF">QF025_002743</name>
</gene>
<keyword evidence="10" id="KW-0472">Membrane</keyword>
<dbReference type="InterPro" id="IPR017871">
    <property type="entry name" value="ABC_transporter-like_CS"/>
</dbReference>
<evidence type="ECO:0000256" key="9">
    <source>
        <dbReference type="ARBA" id="ARBA00022967"/>
    </source>
</evidence>
<evidence type="ECO:0000256" key="4">
    <source>
        <dbReference type="ARBA" id="ARBA00022519"/>
    </source>
</evidence>
<protein>
    <submittedName>
        <fullName evidence="13">Erythritol transport system ATP-binding protein</fullName>
    </submittedName>
</protein>
<evidence type="ECO:0000256" key="11">
    <source>
        <dbReference type="SAM" id="MobiDB-lite"/>
    </source>
</evidence>
<dbReference type="InterPro" id="IPR050107">
    <property type="entry name" value="ABC_carbohydrate_import_ATPase"/>
</dbReference>
<feature type="domain" description="ABC transporter" evidence="12">
    <location>
        <begin position="265"/>
        <end position="507"/>
    </location>
</feature>
<dbReference type="FunFam" id="3.40.50.300:FF:000127">
    <property type="entry name" value="Ribose import ATP-binding protein RbsA"/>
    <property type="match status" value="1"/>
</dbReference>
<dbReference type="Proteomes" id="UP001245184">
    <property type="component" value="Unassembled WGS sequence"/>
</dbReference>
<comment type="caution">
    <text evidence="13">The sequence shown here is derived from an EMBL/GenBank/DDBJ whole genome shotgun (WGS) entry which is preliminary data.</text>
</comment>
<dbReference type="RefSeq" id="WP_310031695.1">
    <property type="nucleotide sequence ID" value="NZ_JAVIZN010000002.1"/>
</dbReference>
<dbReference type="PANTHER" id="PTHR43790">
    <property type="entry name" value="CARBOHYDRATE TRANSPORT ATP-BINDING PROTEIN MG119-RELATED"/>
    <property type="match status" value="1"/>
</dbReference>
<evidence type="ECO:0000256" key="3">
    <source>
        <dbReference type="ARBA" id="ARBA00022475"/>
    </source>
</evidence>
<dbReference type="CDD" id="cd03215">
    <property type="entry name" value="ABC_Carb_Monos_II"/>
    <property type="match status" value="1"/>
</dbReference>
<dbReference type="PROSITE" id="PS50893">
    <property type="entry name" value="ABC_TRANSPORTER_2"/>
    <property type="match status" value="2"/>
</dbReference>
<evidence type="ECO:0000313" key="13">
    <source>
        <dbReference type="EMBL" id="MDR6204023.1"/>
    </source>
</evidence>
<dbReference type="CDD" id="cd03216">
    <property type="entry name" value="ABC_Carb_Monos_I"/>
    <property type="match status" value="1"/>
</dbReference>
<evidence type="ECO:0000256" key="2">
    <source>
        <dbReference type="ARBA" id="ARBA00022448"/>
    </source>
</evidence>
<dbReference type="InterPro" id="IPR003439">
    <property type="entry name" value="ABC_transporter-like_ATP-bd"/>
</dbReference>
<dbReference type="SUPFAM" id="SSF52540">
    <property type="entry name" value="P-loop containing nucleoside triphosphate hydrolases"/>
    <property type="match status" value="2"/>
</dbReference>
<comment type="subcellular location">
    <subcellularLocation>
        <location evidence="1">Cell membrane</location>
        <topology evidence="1">Peripheral membrane protein</topology>
    </subcellularLocation>
</comment>
<feature type="compositionally biased region" description="Polar residues" evidence="11">
    <location>
        <begin position="523"/>
        <end position="535"/>
    </location>
</feature>
<dbReference type="InterPro" id="IPR027417">
    <property type="entry name" value="P-loop_NTPase"/>
</dbReference>
<feature type="domain" description="ABC transporter" evidence="12">
    <location>
        <begin position="12"/>
        <end position="248"/>
    </location>
</feature>
<evidence type="ECO:0000256" key="6">
    <source>
        <dbReference type="ARBA" id="ARBA00022737"/>
    </source>
</evidence>
<keyword evidence="6" id="KW-0677">Repeat</keyword>
<dbReference type="AlphaFoldDB" id="A0ABD5CFD6"/>
<dbReference type="InterPro" id="IPR003593">
    <property type="entry name" value="AAA+_ATPase"/>
</dbReference>
<accession>A0ABD5CFD6</accession>
<name>A0ABD5CFD6_9BURK</name>
<reference evidence="13 14" key="1">
    <citation type="submission" date="2023-08" db="EMBL/GenBank/DDBJ databases">
        <title>Genome sequencing of plant associated microbes to promote plant fitness in Sorghum bicolor and Oryza sativa.</title>
        <authorList>
            <person name="Coleman-Derr D."/>
        </authorList>
    </citation>
    <scope>NUCLEOTIDE SEQUENCE [LARGE SCALE GENOMIC DNA]</scope>
    <source>
        <strain evidence="13 14">SLBN-33</strain>
    </source>
</reference>
<keyword evidence="5" id="KW-0762">Sugar transport</keyword>
<evidence type="ECO:0000313" key="14">
    <source>
        <dbReference type="Proteomes" id="UP001245184"/>
    </source>
</evidence>
<keyword evidence="4" id="KW-0997">Cell inner membrane</keyword>
<evidence type="ECO:0000259" key="12">
    <source>
        <dbReference type="PROSITE" id="PS50893"/>
    </source>
</evidence>
<proteinExistence type="predicted"/>
<dbReference type="PANTHER" id="PTHR43790:SF3">
    <property type="entry name" value="D-ALLOSE IMPORT ATP-BINDING PROTEIN ALSA-RELATED"/>
    <property type="match status" value="1"/>
</dbReference>
<evidence type="ECO:0000256" key="8">
    <source>
        <dbReference type="ARBA" id="ARBA00022840"/>
    </source>
</evidence>
<keyword evidence="8 13" id="KW-0067">ATP-binding</keyword>
<keyword evidence="2" id="KW-0813">Transport</keyword>
<dbReference type="GO" id="GO:0005886">
    <property type="term" value="C:plasma membrane"/>
    <property type="evidence" value="ECO:0007669"/>
    <property type="project" value="UniProtKB-SubCell"/>
</dbReference>
<keyword evidence="3" id="KW-1003">Cell membrane</keyword>
<evidence type="ECO:0000256" key="10">
    <source>
        <dbReference type="ARBA" id="ARBA00023136"/>
    </source>
</evidence>